<dbReference type="GO" id="GO:0046872">
    <property type="term" value="F:metal ion binding"/>
    <property type="evidence" value="ECO:0007669"/>
    <property type="project" value="UniProtKB-KW"/>
</dbReference>
<keyword evidence="5 10" id="KW-0479">Metal-binding</keyword>
<evidence type="ECO:0000256" key="8">
    <source>
        <dbReference type="ARBA" id="ARBA00031926"/>
    </source>
</evidence>
<evidence type="ECO:0000256" key="3">
    <source>
        <dbReference type="ARBA" id="ARBA00010231"/>
    </source>
</evidence>
<dbReference type="InterPro" id="IPR005843">
    <property type="entry name" value="A-D-PHexomutase_C"/>
</dbReference>
<evidence type="ECO:0000259" key="14">
    <source>
        <dbReference type="Pfam" id="PF02878"/>
    </source>
</evidence>
<accession>A0A4S4EM76</accession>
<dbReference type="InterPro" id="IPR036900">
    <property type="entry name" value="A-D-PHexomutase_C_sf"/>
</dbReference>
<evidence type="ECO:0000256" key="1">
    <source>
        <dbReference type="ARBA" id="ARBA00000558"/>
    </source>
</evidence>
<dbReference type="Proteomes" id="UP000306102">
    <property type="component" value="Unassembled WGS sequence"/>
</dbReference>
<dbReference type="Pfam" id="PF02878">
    <property type="entry name" value="PGM_PMM_I"/>
    <property type="match status" value="2"/>
</dbReference>
<comment type="catalytic activity">
    <reaction evidence="1 10">
        <text>N-acetyl-alpha-D-glucosamine 1-phosphate = N-acetyl-D-glucosamine 6-phosphate</text>
        <dbReference type="Rhea" id="RHEA:23804"/>
        <dbReference type="ChEBI" id="CHEBI:57513"/>
        <dbReference type="ChEBI" id="CHEBI:57776"/>
        <dbReference type="EC" id="5.4.2.3"/>
    </reaction>
</comment>
<dbReference type="InterPro" id="IPR016657">
    <property type="entry name" value="PAGM"/>
</dbReference>
<feature type="binding site" description="via phosphate group" evidence="12">
    <location>
        <position position="71"/>
    </location>
    <ligand>
        <name>Mg(2+)</name>
        <dbReference type="ChEBI" id="CHEBI:18420"/>
    </ligand>
</feature>
<sequence>MWLLVAENQEEKEAEKKKNITRLLGVKLSYGTSGFRADWLVLQSTVFRVGILAALRSLKTQSVIGLMITASHNIVSDNGIKIADPTGGMLSQDWEPFADALASAPDSQHLAQLIDDFVKKENIPLEGAESAEILLGRDTRPTGKSLLEAAKQGIISIVGAIAVDMGVLTTPQLHWMVRARNKAMNATELDYFNQLSSSFRCLIDLIPQGIAPNKMNGIVVVDGANGVGGEKLEALKRILNGFDIEIRNSGKEGVLNDGVGADFVQKEKVAPRGFGPANAGIRCASLDGDADRLVYFSVLSNSNNKIDLVDGDKILSLFALFIKEQLTYANGASTDYLKQSGLEVMFTPTGVKYLHEKAAEYDIGIYFEANGHGTILFSEGFLHWLDGRNSELALTSKGSEQQKAAMRLLAVSKLINQAVGDALSGLLLVEAILQHMGWSIHKWNELYHDLPSKQLKVKVVDRSAIVTEKAETVVVRPLGIQEVINVETAETVVVRPLGIQEAINVETGKHISLCHALYPCLAPCLYFAHSVEVDLSHFTCLAAHVSHLRLQDFARLWTCTMTLNSLSKFGAGASDLLGCFVRPSGTEDVVSVYAEATTEEAADNLASSVARLVDQFLGFGSS</sequence>
<keyword evidence="17" id="KW-1185">Reference proteome</keyword>
<feature type="binding site" evidence="12">
    <location>
        <position position="291"/>
    </location>
    <ligand>
        <name>Mg(2+)</name>
        <dbReference type="ChEBI" id="CHEBI:18420"/>
    </ligand>
</feature>
<evidence type="ECO:0000259" key="13">
    <source>
        <dbReference type="Pfam" id="PF00408"/>
    </source>
</evidence>
<dbReference type="Gene3D" id="3.40.120.10">
    <property type="entry name" value="Alpha-D-Glucose-1,6-Bisphosphate, subunit A, domain 3"/>
    <property type="match status" value="3"/>
</dbReference>
<evidence type="ECO:0000256" key="12">
    <source>
        <dbReference type="PIRSR" id="PIRSR016408-3"/>
    </source>
</evidence>
<dbReference type="Pfam" id="PF00408">
    <property type="entry name" value="PGM_PMM_IV"/>
    <property type="match status" value="1"/>
</dbReference>
<evidence type="ECO:0000256" key="11">
    <source>
        <dbReference type="PIRSR" id="PIRSR016408-1"/>
    </source>
</evidence>
<evidence type="ECO:0000256" key="7">
    <source>
        <dbReference type="ARBA" id="ARBA00023235"/>
    </source>
</evidence>
<dbReference type="Pfam" id="PF21404">
    <property type="entry name" value="AMG1_III"/>
    <property type="match status" value="1"/>
</dbReference>
<dbReference type="EMBL" id="SDRB02003688">
    <property type="protein sequence ID" value="THG17136.1"/>
    <property type="molecule type" value="Genomic_DNA"/>
</dbReference>
<dbReference type="UniPathway" id="UPA00113">
    <property type="reaction ID" value="UER00530"/>
</dbReference>
<evidence type="ECO:0000256" key="2">
    <source>
        <dbReference type="ARBA" id="ARBA00004865"/>
    </source>
</evidence>
<dbReference type="SUPFAM" id="SSF53738">
    <property type="entry name" value="Phosphoglucomutase, first 3 domains"/>
    <property type="match status" value="4"/>
</dbReference>
<dbReference type="InterPro" id="IPR005844">
    <property type="entry name" value="A-D-PHexomutase_a/b/a-I"/>
</dbReference>
<comment type="pathway">
    <text evidence="2 10">Nucleotide-sugar biosynthesis; UDP-N-acetyl-alpha-D-glucosamine biosynthesis; N-acetyl-alpha-D-glucosamine 1-phosphate from alpha-D-glucosamine 6-phosphate (route I): step 2/2.</text>
</comment>
<evidence type="ECO:0000313" key="17">
    <source>
        <dbReference type="Proteomes" id="UP000306102"/>
    </source>
</evidence>
<dbReference type="PIRSF" id="PIRSF016408">
    <property type="entry name" value="PAGM"/>
    <property type="match status" value="1"/>
</dbReference>
<name>A0A4S4EM76_CAMSN</name>
<dbReference type="PANTHER" id="PTHR45955:SF1">
    <property type="entry name" value="PHOSPHOACETYLGLUCOSAMINE MUTASE"/>
    <property type="match status" value="1"/>
</dbReference>
<dbReference type="GO" id="GO:0005975">
    <property type="term" value="P:carbohydrate metabolic process"/>
    <property type="evidence" value="ECO:0007669"/>
    <property type="project" value="InterPro"/>
</dbReference>
<proteinExistence type="inferred from homology"/>
<evidence type="ECO:0000256" key="4">
    <source>
        <dbReference type="ARBA" id="ARBA00012731"/>
    </source>
</evidence>
<dbReference type="AlphaFoldDB" id="A0A4S4EM76"/>
<keyword evidence="6 10" id="KW-0460">Magnesium</keyword>
<evidence type="ECO:0000256" key="6">
    <source>
        <dbReference type="ARBA" id="ARBA00022842"/>
    </source>
</evidence>
<dbReference type="CDD" id="cd03086">
    <property type="entry name" value="PGM3"/>
    <property type="match status" value="1"/>
</dbReference>
<feature type="domain" description="Phosphoacetylglucosamine mutase AMG1" evidence="15">
    <location>
        <begin position="310"/>
        <end position="438"/>
    </location>
</feature>
<feature type="binding site" evidence="12">
    <location>
        <position position="289"/>
    </location>
    <ligand>
        <name>Mg(2+)</name>
        <dbReference type="ChEBI" id="CHEBI:18420"/>
    </ligand>
</feature>
<dbReference type="Gene3D" id="3.30.310.50">
    <property type="entry name" value="Alpha-D-phosphohexomutase, C-terminal domain"/>
    <property type="match status" value="2"/>
</dbReference>
<feature type="domain" description="Alpha-D-phosphohexomutase C-terminal" evidence="13">
    <location>
        <begin position="580"/>
        <end position="611"/>
    </location>
</feature>
<feature type="active site" description="Phosphoserine intermediate" evidence="11">
    <location>
        <position position="71"/>
    </location>
</feature>
<dbReference type="GO" id="GO:0006048">
    <property type="term" value="P:UDP-N-acetylglucosamine biosynthetic process"/>
    <property type="evidence" value="ECO:0007669"/>
    <property type="project" value="UniProtKB-UniRule"/>
</dbReference>
<dbReference type="EC" id="5.4.2.3" evidence="4 10"/>
<gene>
    <name evidence="16" type="ORF">TEA_001178</name>
</gene>
<dbReference type="GO" id="GO:0004610">
    <property type="term" value="F:phosphoacetylglucosamine mutase activity"/>
    <property type="evidence" value="ECO:0007669"/>
    <property type="project" value="UniProtKB-UniRule"/>
</dbReference>
<evidence type="ECO:0000256" key="9">
    <source>
        <dbReference type="ARBA" id="ARBA00032065"/>
    </source>
</evidence>
<protein>
    <recommendedName>
        <fullName evidence="4 10">Phosphoacetylglucosamine mutase</fullName>
        <shortName evidence="10">PAGM</shortName>
        <ecNumber evidence="4 10">5.4.2.3</ecNumber>
    </recommendedName>
    <alternativeName>
        <fullName evidence="9 10">Acetylglucosamine phosphomutase</fullName>
    </alternativeName>
    <alternativeName>
        <fullName evidence="8 10">N-acetylglucosamine-phosphate mutase</fullName>
    </alternativeName>
</protein>
<comment type="caution">
    <text evidence="16">The sequence shown here is derived from an EMBL/GenBank/DDBJ whole genome shotgun (WGS) entry which is preliminary data.</text>
</comment>
<reference evidence="16 17" key="1">
    <citation type="journal article" date="2018" name="Proc. Natl. Acad. Sci. U.S.A.">
        <title>Draft genome sequence of Camellia sinensis var. sinensis provides insights into the evolution of the tea genome and tea quality.</title>
        <authorList>
            <person name="Wei C."/>
            <person name="Yang H."/>
            <person name="Wang S."/>
            <person name="Zhao J."/>
            <person name="Liu C."/>
            <person name="Gao L."/>
            <person name="Xia E."/>
            <person name="Lu Y."/>
            <person name="Tai Y."/>
            <person name="She G."/>
            <person name="Sun J."/>
            <person name="Cao H."/>
            <person name="Tong W."/>
            <person name="Gao Q."/>
            <person name="Li Y."/>
            <person name="Deng W."/>
            <person name="Jiang X."/>
            <person name="Wang W."/>
            <person name="Chen Q."/>
            <person name="Zhang S."/>
            <person name="Li H."/>
            <person name="Wu J."/>
            <person name="Wang P."/>
            <person name="Li P."/>
            <person name="Shi C."/>
            <person name="Zheng F."/>
            <person name="Jian J."/>
            <person name="Huang B."/>
            <person name="Shan D."/>
            <person name="Shi M."/>
            <person name="Fang C."/>
            <person name="Yue Y."/>
            <person name="Li F."/>
            <person name="Li D."/>
            <person name="Wei S."/>
            <person name="Han B."/>
            <person name="Jiang C."/>
            <person name="Yin Y."/>
            <person name="Xia T."/>
            <person name="Zhang Z."/>
            <person name="Bennetzen J.L."/>
            <person name="Zhao S."/>
            <person name="Wan X."/>
        </authorList>
    </citation>
    <scope>NUCLEOTIDE SEQUENCE [LARGE SCALE GENOMIC DNA]</scope>
    <source>
        <strain evidence="17">cv. Shuchazao</strain>
        <tissue evidence="16">Leaf</tissue>
    </source>
</reference>
<keyword evidence="7 10" id="KW-0413">Isomerase</keyword>
<evidence type="ECO:0000256" key="5">
    <source>
        <dbReference type="ARBA" id="ARBA00022723"/>
    </source>
</evidence>
<evidence type="ECO:0000259" key="15">
    <source>
        <dbReference type="Pfam" id="PF21404"/>
    </source>
</evidence>
<comment type="similarity">
    <text evidence="3 10">Belongs to the phosphohexose mutase family.</text>
</comment>
<dbReference type="STRING" id="542762.A0A4S4EM76"/>
<dbReference type="SUPFAM" id="SSF55957">
    <property type="entry name" value="Phosphoglucomutase, C-terminal domain"/>
    <property type="match status" value="1"/>
</dbReference>
<comment type="function">
    <text evidence="10">Interconverts GlcNAc-6-P and GlcNAc-1-P.</text>
</comment>
<feature type="binding site" evidence="12">
    <location>
        <position position="287"/>
    </location>
    <ligand>
        <name>Mg(2+)</name>
        <dbReference type="ChEBI" id="CHEBI:18420"/>
    </ligand>
</feature>
<feature type="domain" description="Alpha-D-phosphohexomutase alpha/beta/alpha" evidence="14">
    <location>
        <begin position="61"/>
        <end position="93"/>
    </location>
</feature>
<comment type="cofactor">
    <cofactor evidence="10 12">
        <name>Mg(2+)</name>
        <dbReference type="ChEBI" id="CHEBI:18420"/>
    </cofactor>
    <text evidence="10 12">Binds 1 Mg(2+) ion per subunit.</text>
</comment>
<dbReference type="InterPro" id="IPR016055">
    <property type="entry name" value="A-D-PHexomutase_a/b/a-I/II/III"/>
</dbReference>
<dbReference type="InterPro" id="IPR049022">
    <property type="entry name" value="AMG1_III"/>
</dbReference>
<dbReference type="FunFam" id="3.40.120.10:FF:000013">
    <property type="entry name" value="Phosphoacetylglucosamine mutase"/>
    <property type="match status" value="1"/>
</dbReference>
<organism evidence="16 17">
    <name type="scientific">Camellia sinensis var. sinensis</name>
    <name type="common">China tea</name>
    <dbReference type="NCBI Taxonomy" id="542762"/>
    <lineage>
        <taxon>Eukaryota</taxon>
        <taxon>Viridiplantae</taxon>
        <taxon>Streptophyta</taxon>
        <taxon>Embryophyta</taxon>
        <taxon>Tracheophyta</taxon>
        <taxon>Spermatophyta</taxon>
        <taxon>Magnoliopsida</taxon>
        <taxon>eudicotyledons</taxon>
        <taxon>Gunneridae</taxon>
        <taxon>Pentapetalae</taxon>
        <taxon>asterids</taxon>
        <taxon>Ericales</taxon>
        <taxon>Theaceae</taxon>
        <taxon>Camellia</taxon>
    </lineage>
</organism>
<feature type="domain" description="Alpha-D-phosphohexomutase alpha/beta/alpha" evidence="14">
    <location>
        <begin position="128"/>
        <end position="181"/>
    </location>
</feature>
<evidence type="ECO:0000256" key="10">
    <source>
        <dbReference type="PIRNR" id="PIRNR016408"/>
    </source>
</evidence>
<evidence type="ECO:0000313" key="16">
    <source>
        <dbReference type="EMBL" id="THG17136.1"/>
    </source>
</evidence>
<dbReference type="PANTHER" id="PTHR45955">
    <property type="entry name" value="PHOSPHOACETYLGLUCOSAMINE MUTASE"/>
    <property type="match status" value="1"/>
</dbReference>